<dbReference type="AlphaFoldDB" id="A0A162XWI3"/>
<gene>
    <name evidence="1" type="ORF">PHYBLDRAFT_62925</name>
</gene>
<dbReference type="RefSeq" id="XP_018294925.1">
    <property type="nucleotide sequence ID" value="XM_018441041.1"/>
</dbReference>
<dbReference type="InParanoid" id="A0A162XWI3"/>
<proteinExistence type="predicted"/>
<evidence type="ECO:0000313" key="2">
    <source>
        <dbReference type="Proteomes" id="UP000077315"/>
    </source>
</evidence>
<evidence type="ECO:0000313" key="1">
    <source>
        <dbReference type="EMBL" id="OAD76885.1"/>
    </source>
</evidence>
<protein>
    <submittedName>
        <fullName evidence="1">Uncharacterized protein</fullName>
    </submittedName>
</protein>
<dbReference type="Proteomes" id="UP000077315">
    <property type="component" value="Unassembled WGS sequence"/>
</dbReference>
<sequence>MQDETIQCSGLIKHSYIMSGPSERTKEATVASANFLQFSAENCQVSNSSPYLNLSKNITKKPLMIQAMLPFDILQTVSMENKQHGKAYRYNKRVKANSCVTRIM</sequence>
<organism evidence="1 2">
    <name type="scientific">Phycomyces blakesleeanus (strain ATCC 8743b / DSM 1359 / FGSC 10004 / NBRC 33097 / NRRL 1555)</name>
    <dbReference type="NCBI Taxonomy" id="763407"/>
    <lineage>
        <taxon>Eukaryota</taxon>
        <taxon>Fungi</taxon>
        <taxon>Fungi incertae sedis</taxon>
        <taxon>Mucoromycota</taxon>
        <taxon>Mucoromycotina</taxon>
        <taxon>Mucoromycetes</taxon>
        <taxon>Mucorales</taxon>
        <taxon>Phycomycetaceae</taxon>
        <taxon>Phycomyces</taxon>
    </lineage>
</organism>
<name>A0A162XWI3_PHYB8</name>
<dbReference type="VEuPathDB" id="FungiDB:PHYBLDRAFT_62925"/>
<accession>A0A162XWI3</accession>
<reference evidence="2" key="1">
    <citation type="submission" date="2015-06" db="EMBL/GenBank/DDBJ databases">
        <title>Expansion of signal transduction pathways in fungi by whole-genome duplication.</title>
        <authorList>
            <consortium name="DOE Joint Genome Institute"/>
            <person name="Corrochano L.M."/>
            <person name="Kuo A."/>
            <person name="Marcet-Houben M."/>
            <person name="Polaino S."/>
            <person name="Salamov A."/>
            <person name="Villalobos J.M."/>
            <person name="Alvarez M.I."/>
            <person name="Avalos J."/>
            <person name="Benito E.P."/>
            <person name="Benoit I."/>
            <person name="Burger G."/>
            <person name="Camino L.P."/>
            <person name="Canovas D."/>
            <person name="Cerda-Olmedo E."/>
            <person name="Cheng J.-F."/>
            <person name="Dominguez A."/>
            <person name="Elias M."/>
            <person name="Eslava A.P."/>
            <person name="Glaser F."/>
            <person name="Grimwood J."/>
            <person name="Gutierrez G."/>
            <person name="Heitman J."/>
            <person name="Henrissat B."/>
            <person name="Iturriaga E.A."/>
            <person name="Lang B.F."/>
            <person name="Lavin J.L."/>
            <person name="Lee S."/>
            <person name="Li W."/>
            <person name="Lindquist E."/>
            <person name="Lopez-Garcia S."/>
            <person name="Luque E.M."/>
            <person name="Marcos A.T."/>
            <person name="Martin J."/>
            <person name="McCluskey K."/>
            <person name="Medina H.R."/>
            <person name="Miralles-Duran A."/>
            <person name="Miyazaki A."/>
            <person name="Munoz-Torres E."/>
            <person name="Oguiza J.A."/>
            <person name="Ohm R."/>
            <person name="Olmedo M."/>
            <person name="Orejas M."/>
            <person name="Ortiz-Castellanos L."/>
            <person name="Pisabarro A.G."/>
            <person name="Rodriguez-Romero J."/>
            <person name="Ruiz-Herrera J."/>
            <person name="Ruiz-Vazquez R."/>
            <person name="Sanz C."/>
            <person name="Schackwitz W."/>
            <person name="Schmutz J."/>
            <person name="Shahriari M."/>
            <person name="Shelest E."/>
            <person name="Silva-Franco F."/>
            <person name="Soanes D."/>
            <person name="Syed K."/>
            <person name="Tagua V.G."/>
            <person name="Talbot N.J."/>
            <person name="Thon M."/>
            <person name="De vries R.P."/>
            <person name="Wiebenga A."/>
            <person name="Yadav J.S."/>
            <person name="Braun E.L."/>
            <person name="Baker S."/>
            <person name="Garre V."/>
            <person name="Horwitz B."/>
            <person name="Torres-Martinez S."/>
            <person name="Idnurm A."/>
            <person name="Herrera-Estrella A."/>
            <person name="Gabaldon T."/>
            <person name="Grigoriev I.V."/>
        </authorList>
    </citation>
    <scope>NUCLEOTIDE SEQUENCE [LARGE SCALE GENOMIC DNA]</scope>
    <source>
        <strain evidence="2">NRRL 1555(-)</strain>
    </source>
</reference>
<dbReference type="GeneID" id="29001947"/>
<dbReference type="EMBL" id="KV440975">
    <property type="protein sequence ID" value="OAD76885.1"/>
    <property type="molecule type" value="Genomic_DNA"/>
</dbReference>
<keyword evidence="2" id="KW-1185">Reference proteome</keyword>